<gene>
    <name evidence="1" type="ORF">HYRO_153</name>
</gene>
<organism evidence="1 2">
    <name type="scientific">Mycobacterium phage HyRo</name>
    <dbReference type="NCBI Taxonomy" id="1698710"/>
    <lineage>
        <taxon>Viruses</taxon>
        <taxon>Duplodnaviria</taxon>
        <taxon>Heunggongvirae</taxon>
        <taxon>Uroviricota</taxon>
        <taxon>Caudoviricetes</taxon>
        <taxon>Ceeclamvirinae</taxon>
        <taxon>Bixzunavirus</taxon>
        <taxon>Bixzunavirus hyro</taxon>
    </lineage>
</organism>
<accession>A0A0K2FMB5</accession>
<reference evidence="1 2" key="1">
    <citation type="submission" date="2015-07" db="EMBL/GenBank/DDBJ databases">
        <authorList>
            <person name="Rodel H."/>
            <person name="Hlope Z.R."/>
            <person name="Mbambo L.M."/>
            <person name="Mkhwanazi N.P."/>
            <person name="Mvuna L.D."/>
            <person name="Ncobeni N.P."/>
            <person name="Larsen M.H."/>
            <person name="Russell D.A."/>
            <person name="Bowman C.A."/>
            <person name="Pope W.H."/>
            <person name="Mavrich T.N."/>
            <person name="Guerrero C.A."/>
            <person name="Jacobs-Sera D."/>
            <person name="Hendrix R.W."/>
            <person name="Hatfull G.F."/>
        </authorList>
    </citation>
    <scope>NUCLEOTIDE SEQUENCE [LARGE SCALE GENOMIC DNA]</scope>
</reference>
<keyword evidence="2" id="KW-1185">Reference proteome</keyword>
<name>A0A0K2FMB5_9CAUD</name>
<sequence>MLYQLSYDGGAAGETSQFSRLRVMSPVCLPSTTIPARVTDEDLTFVKPLG</sequence>
<dbReference type="RefSeq" id="YP_009204708.1">
    <property type="nucleotide sequence ID" value="NC_028869.1"/>
</dbReference>
<evidence type="ECO:0000313" key="1">
    <source>
        <dbReference type="EMBL" id="ALA48337.1"/>
    </source>
</evidence>
<protein>
    <submittedName>
        <fullName evidence="1">Uncharacterized protein</fullName>
    </submittedName>
</protein>
<dbReference type="KEGG" id="vg:26631292"/>
<dbReference type="EMBL" id="KT281790">
    <property type="protein sequence ID" value="ALA48337.1"/>
    <property type="molecule type" value="Genomic_DNA"/>
</dbReference>
<proteinExistence type="predicted"/>
<dbReference type="Proteomes" id="UP000201904">
    <property type="component" value="Segment"/>
</dbReference>
<dbReference type="GeneID" id="26631292"/>
<evidence type="ECO:0000313" key="2">
    <source>
        <dbReference type="Proteomes" id="UP000201904"/>
    </source>
</evidence>